<dbReference type="RefSeq" id="WP_011992882.1">
    <property type="nucleotide sequence ID" value="NC_009715.2"/>
</dbReference>
<proteinExistence type="predicted"/>
<dbReference type="PROSITE" id="PS00198">
    <property type="entry name" value="4FE4S_FER_1"/>
    <property type="match status" value="2"/>
</dbReference>
<dbReference type="Pfam" id="PF00037">
    <property type="entry name" value="Fer4"/>
    <property type="match status" value="1"/>
</dbReference>
<sequence>MANFLSGEKEAFDRFHISKDAKGCLNSKQGKSICFNCEQICPKGIMNHDASKHVSFEACIDCNLCAVVCPIRTISFSSVNAKKFQEILKSKFETITIGCYKNGFDKNLDLYCIASLPWEILAHLAINKKLIFYYDKCSSCLENSLLEIFEKNIKRVKEFLGKELYDKNIHLSLDEVKTDVSSKRGLFSSIKRSVLSYKDNYIHKISRKDMYKWLKFYAKDKIFGWKTLNINDKKCCGCQICENICPFDAISITKSNNTITLYHSAMRCNECGLCKTTCLFEAIEGFKPIHLKGSLMHYHENKIRPNKCSCGEFIPHDRQECFLCENKSRTINLFA</sequence>
<gene>
    <name evidence="5" type="ORF">CCV52592_2103</name>
</gene>
<dbReference type="PROSITE" id="PS51379">
    <property type="entry name" value="4FE4S_FER_2"/>
    <property type="match status" value="3"/>
</dbReference>
<feature type="domain" description="4Fe-4S ferredoxin-type" evidence="4">
    <location>
        <begin position="259"/>
        <end position="288"/>
    </location>
</feature>
<dbReference type="OrthoDB" id="9784262at2"/>
<dbReference type="GO" id="GO:0051536">
    <property type="term" value="F:iron-sulfur cluster binding"/>
    <property type="evidence" value="ECO:0007669"/>
    <property type="project" value="UniProtKB-KW"/>
</dbReference>
<keyword evidence="1" id="KW-0479">Metal-binding</keyword>
<accession>A7H154</accession>
<evidence type="ECO:0000259" key="4">
    <source>
        <dbReference type="PROSITE" id="PS51379"/>
    </source>
</evidence>
<feature type="domain" description="4Fe-4S ferredoxin-type" evidence="4">
    <location>
        <begin position="50"/>
        <end position="79"/>
    </location>
</feature>
<feature type="domain" description="4Fe-4S ferredoxin-type" evidence="4">
    <location>
        <begin position="226"/>
        <end position="255"/>
    </location>
</feature>
<dbReference type="GO" id="GO:0046872">
    <property type="term" value="F:metal ion binding"/>
    <property type="evidence" value="ECO:0007669"/>
    <property type="project" value="UniProtKB-KW"/>
</dbReference>
<dbReference type="InterPro" id="IPR017896">
    <property type="entry name" value="4Fe4S_Fe-S-bd"/>
</dbReference>
<reference evidence="5" key="1">
    <citation type="submission" date="2016-07" db="EMBL/GenBank/DDBJ databases">
        <title>Comparative genomics of the Campylobacter concisus group.</title>
        <authorList>
            <person name="Miller W.G."/>
            <person name="Yee E."/>
            <person name="Chapman M.H."/>
            <person name="Huynh S."/>
            <person name="Bono J.L."/>
            <person name="On S.L.W."/>
            <person name="StLeger J."/>
            <person name="Foster G."/>
            <person name="Parker C.T."/>
        </authorList>
    </citation>
    <scope>NUCLEOTIDE SEQUENCE</scope>
    <source>
        <strain evidence="5">525.92</strain>
    </source>
</reference>
<protein>
    <submittedName>
        <fullName evidence="5">Iron-sulfur dicluster domain protein</fullName>
    </submittedName>
</protein>
<evidence type="ECO:0000313" key="5">
    <source>
        <dbReference type="EMBL" id="EAU00848.1"/>
    </source>
</evidence>
<evidence type="ECO:0000256" key="3">
    <source>
        <dbReference type="ARBA" id="ARBA00023014"/>
    </source>
</evidence>
<dbReference type="Gene3D" id="3.30.70.20">
    <property type="match status" value="2"/>
</dbReference>
<dbReference type="PANTHER" id="PTHR43122">
    <property type="entry name" value="FERREDOXIN SUBUNIT OF PYRUVATE:FLAVODOXIN OXIDOREDUCTASE-RELATED"/>
    <property type="match status" value="1"/>
</dbReference>
<dbReference type="SUPFAM" id="SSF54862">
    <property type="entry name" value="4Fe-4S ferredoxins"/>
    <property type="match status" value="2"/>
</dbReference>
<keyword evidence="6" id="KW-1185">Reference proteome</keyword>
<dbReference type="AlphaFoldDB" id="A7H154"/>
<keyword evidence="3" id="KW-0411">Iron-sulfur</keyword>
<dbReference type="STRING" id="360105.CCV52592_2103"/>
<dbReference type="Proteomes" id="UP000006380">
    <property type="component" value="Chromosome"/>
</dbReference>
<dbReference type="EMBL" id="CP000767">
    <property type="protein sequence ID" value="EAU00848.1"/>
    <property type="molecule type" value="Genomic_DNA"/>
</dbReference>
<evidence type="ECO:0000256" key="1">
    <source>
        <dbReference type="ARBA" id="ARBA00022723"/>
    </source>
</evidence>
<evidence type="ECO:0000313" key="6">
    <source>
        <dbReference type="Proteomes" id="UP000006380"/>
    </source>
</evidence>
<dbReference type="Pfam" id="PF12838">
    <property type="entry name" value="Fer4_7"/>
    <property type="match status" value="1"/>
</dbReference>
<evidence type="ECO:0000256" key="2">
    <source>
        <dbReference type="ARBA" id="ARBA00023004"/>
    </source>
</evidence>
<dbReference type="InterPro" id="IPR017900">
    <property type="entry name" value="4Fe4S_Fe_S_CS"/>
</dbReference>
<name>A7H154_CAMC5</name>
<keyword evidence="2" id="KW-0408">Iron</keyword>
<dbReference type="PANTHER" id="PTHR43122:SF1">
    <property type="entry name" value="IRON-SULFUR-BINDING PROTEIN"/>
    <property type="match status" value="1"/>
</dbReference>
<dbReference type="KEGG" id="ccv:CCV52592_2103"/>
<dbReference type="HOGENOM" id="CLU_048087_0_0_7"/>
<organism evidence="5 6">
    <name type="scientific">Campylobacter curvus (strain 525.92)</name>
    <dbReference type="NCBI Taxonomy" id="360105"/>
    <lineage>
        <taxon>Bacteria</taxon>
        <taxon>Pseudomonadati</taxon>
        <taxon>Campylobacterota</taxon>
        <taxon>Epsilonproteobacteria</taxon>
        <taxon>Campylobacterales</taxon>
        <taxon>Campylobacteraceae</taxon>
        <taxon>Campylobacter</taxon>
    </lineage>
</organism>